<keyword evidence="3" id="KW-1185">Reference proteome</keyword>
<feature type="domain" description="AB hydrolase-1" evidence="1">
    <location>
        <begin position="60"/>
        <end position="164"/>
    </location>
</feature>
<dbReference type="PANTHER" id="PTHR43798:SF33">
    <property type="entry name" value="HYDROLASE, PUTATIVE (AFU_ORTHOLOGUE AFUA_2G14860)-RELATED"/>
    <property type="match status" value="1"/>
</dbReference>
<dbReference type="InterPro" id="IPR000073">
    <property type="entry name" value="AB_hydrolase_1"/>
</dbReference>
<evidence type="ECO:0000313" key="2">
    <source>
        <dbReference type="EMBL" id="NVO54261.1"/>
    </source>
</evidence>
<dbReference type="PANTHER" id="PTHR43798">
    <property type="entry name" value="MONOACYLGLYCEROL LIPASE"/>
    <property type="match status" value="1"/>
</dbReference>
<dbReference type="Gene3D" id="3.40.50.1820">
    <property type="entry name" value="alpha/beta hydrolase"/>
    <property type="match status" value="1"/>
</dbReference>
<sequence>MTTVLILIAIFAAILLGLNLWTRRLTRQGQATVPQLGEIIPVHGGSIHYVEKGNPENQSIVMIHGLAGQLQHFTYALMDSLADDYHVIAVDRPGCGYSTRDTAELGRLPEQARMIDDFLAAKGVSNAVLVGHSLGGAVSLAMALDHPDRVAGLALLAPLTHKLPGTPAVFKPLEIRTGWLRNLIGNTLAVPIAHKTAPHTLGAVFDPEIPPEDFLDRAGGALGLRPSAFITASQDVLGIDESIEVQAARYPELQVSGGILYGDRDAILPSAEQGGSMTQFGLTHDEIEGLGHMILITEPDACAAFIRSVAQSVEKTAIPSQETGQGSA</sequence>
<dbReference type="InterPro" id="IPR000639">
    <property type="entry name" value="Epox_hydrolase-like"/>
</dbReference>
<name>A0ABX2PLB3_9RHOB</name>
<dbReference type="EMBL" id="JABXWT010000001">
    <property type="protein sequence ID" value="NVO54261.1"/>
    <property type="molecule type" value="Genomic_DNA"/>
</dbReference>
<dbReference type="Proteomes" id="UP000630805">
    <property type="component" value="Unassembled WGS sequence"/>
</dbReference>
<dbReference type="InterPro" id="IPR029058">
    <property type="entry name" value="AB_hydrolase_fold"/>
</dbReference>
<evidence type="ECO:0000259" key="1">
    <source>
        <dbReference type="Pfam" id="PF00561"/>
    </source>
</evidence>
<dbReference type="PRINTS" id="PR00412">
    <property type="entry name" value="EPOXHYDRLASE"/>
</dbReference>
<comment type="caution">
    <text evidence="2">The sequence shown here is derived from an EMBL/GenBank/DDBJ whole genome shotgun (WGS) entry which is preliminary data.</text>
</comment>
<dbReference type="GO" id="GO:0016787">
    <property type="term" value="F:hydrolase activity"/>
    <property type="evidence" value="ECO:0007669"/>
    <property type="project" value="UniProtKB-KW"/>
</dbReference>
<proteinExistence type="predicted"/>
<organism evidence="2 3">
    <name type="scientific">Ruegeria haliotis</name>
    <dbReference type="NCBI Taxonomy" id="2747601"/>
    <lineage>
        <taxon>Bacteria</taxon>
        <taxon>Pseudomonadati</taxon>
        <taxon>Pseudomonadota</taxon>
        <taxon>Alphaproteobacteria</taxon>
        <taxon>Rhodobacterales</taxon>
        <taxon>Roseobacteraceae</taxon>
        <taxon>Ruegeria</taxon>
    </lineage>
</organism>
<dbReference type="PRINTS" id="PR00111">
    <property type="entry name" value="ABHYDROLASE"/>
</dbReference>
<dbReference type="SUPFAM" id="SSF53474">
    <property type="entry name" value="alpha/beta-Hydrolases"/>
    <property type="match status" value="1"/>
</dbReference>
<dbReference type="RefSeq" id="WP_176861230.1">
    <property type="nucleotide sequence ID" value="NZ_JABXWT010000001.1"/>
</dbReference>
<reference evidence="2 3" key="1">
    <citation type="submission" date="2020-06" db="EMBL/GenBank/DDBJ databases">
        <authorList>
            <person name="Cao W.R."/>
        </authorList>
    </citation>
    <scope>NUCLEOTIDE SEQUENCE [LARGE SCALE GENOMIC DNA]</scope>
    <source>
        <strain evidence="2 3">B1Z28</strain>
    </source>
</reference>
<dbReference type="InterPro" id="IPR050266">
    <property type="entry name" value="AB_hydrolase_sf"/>
</dbReference>
<dbReference type="Pfam" id="PF00561">
    <property type="entry name" value="Abhydrolase_1"/>
    <property type="match status" value="1"/>
</dbReference>
<keyword evidence="2" id="KW-0378">Hydrolase</keyword>
<protein>
    <submittedName>
        <fullName evidence="2">Alpha/beta hydrolase</fullName>
    </submittedName>
</protein>
<evidence type="ECO:0000313" key="3">
    <source>
        <dbReference type="Proteomes" id="UP000630805"/>
    </source>
</evidence>
<accession>A0ABX2PLB3</accession>
<gene>
    <name evidence="2" type="ORF">HW561_00455</name>
</gene>